<organism evidence="3 4">
    <name type="scientific">Rhodopirellula sallentina SM41</name>
    <dbReference type="NCBI Taxonomy" id="1263870"/>
    <lineage>
        <taxon>Bacteria</taxon>
        <taxon>Pseudomonadati</taxon>
        <taxon>Planctomycetota</taxon>
        <taxon>Planctomycetia</taxon>
        <taxon>Pirellulales</taxon>
        <taxon>Pirellulaceae</taxon>
        <taxon>Rhodopirellula</taxon>
    </lineage>
</organism>
<evidence type="ECO:0000256" key="1">
    <source>
        <dbReference type="PROSITE-ProRule" id="PRU00339"/>
    </source>
</evidence>
<feature type="chain" id="PRO_5004073078" evidence="2">
    <location>
        <begin position="22"/>
        <end position="164"/>
    </location>
</feature>
<gene>
    <name evidence="3" type="ORF">RSSM_05124</name>
</gene>
<reference evidence="3 4" key="1">
    <citation type="journal article" date="2013" name="Mar. Genomics">
        <title>Expression of sulfatases in Rhodopirellula baltica and the diversity of sulfatases in the genus Rhodopirellula.</title>
        <authorList>
            <person name="Wegner C.E."/>
            <person name="Richter-Heitmann T."/>
            <person name="Klindworth A."/>
            <person name="Klockow C."/>
            <person name="Richter M."/>
            <person name="Achstetter T."/>
            <person name="Glockner F.O."/>
            <person name="Harder J."/>
        </authorList>
    </citation>
    <scope>NUCLEOTIDE SEQUENCE [LARGE SCALE GENOMIC DNA]</scope>
    <source>
        <strain evidence="3 4">SM41</strain>
    </source>
</reference>
<dbReference type="RefSeq" id="WP_008685018.1">
    <property type="nucleotide sequence ID" value="NZ_ANOH01000352.1"/>
</dbReference>
<accession>M5U6E5</accession>
<dbReference type="InterPro" id="IPR011990">
    <property type="entry name" value="TPR-like_helical_dom_sf"/>
</dbReference>
<dbReference type="SUPFAM" id="SSF48452">
    <property type="entry name" value="TPR-like"/>
    <property type="match status" value="1"/>
</dbReference>
<feature type="signal peptide" evidence="2">
    <location>
        <begin position="1"/>
        <end position="21"/>
    </location>
</feature>
<dbReference type="EMBL" id="ANOH01000352">
    <property type="protein sequence ID" value="EMI53436.1"/>
    <property type="molecule type" value="Genomic_DNA"/>
</dbReference>
<dbReference type="PATRIC" id="fig|1263870.3.peg.5417"/>
<keyword evidence="4" id="KW-1185">Reference proteome</keyword>
<proteinExistence type="predicted"/>
<sequence length="164" mass="18481">MKLLCSFVLVAASVFVTNCFAEESVDAKSLDFGDYSSSTLTTKGWDAYNAKKYKVAVAYAKECIDRYGKEAVAMQKELDAPVPSSDKDAVQSKWALNDVGTCYFIMGQALEKLEQTDEAIKVYKKLLKDVPFAQCWDPQGWFWKPADAAKKQVKMLEFQQLEDE</sequence>
<dbReference type="Gene3D" id="1.25.40.10">
    <property type="entry name" value="Tetratricopeptide repeat domain"/>
    <property type="match status" value="1"/>
</dbReference>
<evidence type="ECO:0000313" key="4">
    <source>
        <dbReference type="Proteomes" id="UP000011885"/>
    </source>
</evidence>
<name>M5U6E5_9BACT</name>
<protein>
    <submittedName>
        <fullName evidence="3">Beta-glucanase</fullName>
    </submittedName>
</protein>
<evidence type="ECO:0000313" key="3">
    <source>
        <dbReference type="EMBL" id="EMI53436.1"/>
    </source>
</evidence>
<comment type="caution">
    <text evidence="3">The sequence shown here is derived from an EMBL/GenBank/DDBJ whole genome shotgun (WGS) entry which is preliminary data.</text>
</comment>
<feature type="repeat" description="TPR" evidence="1">
    <location>
        <begin position="100"/>
        <end position="133"/>
    </location>
</feature>
<dbReference type="InterPro" id="IPR019734">
    <property type="entry name" value="TPR_rpt"/>
</dbReference>
<keyword evidence="2" id="KW-0732">Signal</keyword>
<dbReference type="Pfam" id="PF13174">
    <property type="entry name" value="TPR_6"/>
    <property type="match status" value="1"/>
</dbReference>
<keyword evidence="1" id="KW-0802">TPR repeat</keyword>
<dbReference type="AlphaFoldDB" id="M5U6E5"/>
<dbReference type="OrthoDB" id="5738929at2"/>
<evidence type="ECO:0000256" key="2">
    <source>
        <dbReference type="SAM" id="SignalP"/>
    </source>
</evidence>
<dbReference type="PROSITE" id="PS50005">
    <property type="entry name" value="TPR"/>
    <property type="match status" value="1"/>
</dbReference>
<dbReference type="Proteomes" id="UP000011885">
    <property type="component" value="Unassembled WGS sequence"/>
</dbReference>